<dbReference type="FunFam" id="3.40.50.300:FF:000056">
    <property type="entry name" value="Cell division ATP-binding protein FtsE"/>
    <property type="match status" value="1"/>
</dbReference>
<evidence type="ECO:0000259" key="4">
    <source>
        <dbReference type="PROSITE" id="PS50893"/>
    </source>
</evidence>
<dbReference type="PROSITE" id="PS50893">
    <property type="entry name" value="ABC_TRANSPORTER_2"/>
    <property type="match status" value="1"/>
</dbReference>
<evidence type="ECO:0000313" key="5">
    <source>
        <dbReference type="EMBL" id="CAA9281092.1"/>
    </source>
</evidence>
<proteinExistence type="inferred from homology"/>
<keyword evidence="5" id="KW-0131">Cell cycle</keyword>
<dbReference type="PANTHER" id="PTHR24220:SF470">
    <property type="entry name" value="CELL DIVISION ATP-BINDING PROTEIN FTSE"/>
    <property type="match status" value="1"/>
</dbReference>
<dbReference type="GO" id="GO:0051301">
    <property type="term" value="P:cell division"/>
    <property type="evidence" value="ECO:0007669"/>
    <property type="project" value="UniProtKB-KW"/>
</dbReference>
<dbReference type="EMBL" id="CADCTC010000206">
    <property type="protein sequence ID" value="CAA9281092.1"/>
    <property type="molecule type" value="Genomic_DNA"/>
</dbReference>
<protein>
    <submittedName>
        <fullName evidence="5">Cell division transporter, ATP-binding protein FtsE</fullName>
    </submittedName>
</protein>
<dbReference type="InterPro" id="IPR015854">
    <property type="entry name" value="ABC_transpr_LolD-like"/>
</dbReference>
<evidence type="ECO:0000256" key="3">
    <source>
        <dbReference type="ARBA" id="ARBA00022840"/>
    </source>
</evidence>
<dbReference type="GO" id="GO:0005524">
    <property type="term" value="F:ATP binding"/>
    <property type="evidence" value="ECO:0007669"/>
    <property type="project" value="UniProtKB-KW"/>
</dbReference>
<keyword evidence="3 5" id="KW-0067">ATP-binding</keyword>
<dbReference type="InterPro" id="IPR017871">
    <property type="entry name" value="ABC_transporter-like_CS"/>
</dbReference>
<gene>
    <name evidence="5" type="ORF">AVDCRST_MAG77-3850</name>
</gene>
<dbReference type="PROSITE" id="PS00211">
    <property type="entry name" value="ABC_TRANSPORTER_1"/>
    <property type="match status" value="1"/>
</dbReference>
<dbReference type="InterPro" id="IPR003593">
    <property type="entry name" value="AAA+_ATPase"/>
</dbReference>
<dbReference type="Pfam" id="PF00005">
    <property type="entry name" value="ABC_tran"/>
    <property type="match status" value="1"/>
</dbReference>
<feature type="domain" description="ABC transporter" evidence="4">
    <location>
        <begin position="2"/>
        <end position="238"/>
    </location>
</feature>
<dbReference type="GO" id="GO:0005886">
    <property type="term" value="C:plasma membrane"/>
    <property type="evidence" value="ECO:0007669"/>
    <property type="project" value="UniProtKB-ARBA"/>
</dbReference>
<dbReference type="AlphaFoldDB" id="A0A6J4JKW2"/>
<sequence>MIVLRNVKKVYGTGKQALDGVTLGVPRGDFVFLVGGNGAGKSTLLKLLIRAETASSGVLIVAGHDLTQLPERRVPWFRQQIGIVFQDIRLFADKTIYENVAFSLQVSGAPRRGSTRDLVMEALELVGLTGDARRFPRQLSGGEQQRAAIARAIVRSPQILIADEPTANLPPDASWQIVQLLADINRRGVTTLVATHDRDVVNGLKRRVVELAGGHLVRDERHGAFGSSAAYQAVPAARTGAATVASVSGAFPVLSPVLVGAGA</sequence>
<dbReference type="SUPFAM" id="SSF52540">
    <property type="entry name" value="P-loop containing nucleoside triphosphate hydrolases"/>
    <property type="match status" value="1"/>
</dbReference>
<evidence type="ECO:0000256" key="2">
    <source>
        <dbReference type="ARBA" id="ARBA00022741"/>
    </source>
</evidence>
<comment type="similarity">
    <text evidence="1">Belongs to the ABC transporter superfamily.</text>
</comment>
<organism evidence="5">
    <name type="scientific">uncultured Chloroflexota bacterium</name>
    <dbReference type="NCBI Taxonomy" id="166587"/>
    <lineage>
        <taxon>Bacteria</taxon>
        <taxon>Bacillati</taxon>
        <taxon>Chloroflexota</taxon>
        <taxon>environmental samples</taxon>
    </lineage>
</organism>
<name>A0A6J4JKW2_9CHLR</name>
<evidence type="ECO:0000256" key="1">
    <source>
        <dbReference type="ARBA" id="ARBA00005417"/>
    </source>
</evidence>
<accession>A0A6J4JKW2</accession>
<dbReference type="GO" id="GO:0016887">
    <property type="term" value="F:ATP hydrolysis activity"/>
    <property type="evidence" value="ECO:0007669"/>
    <property type="project" value="InterPro"/>
</dbReference>
<keyword evidence="2" id="KW-0547">Nucleotide-binding</keyword>
<dbReference type="InterPro" id="IPR003439">
    <property type="entry name" value="ABC_transporter-like_ATP-bd"/>
</dbReference>
<dbReference type="InterPro" id="IPR027417">
    <property type="entry name" value="P-loop_NTPase"/>
</dbReference>
<reference evidence="5" key="1">
    <citation type="submission" date="2020-02" db="EMBL/GenBank/DDBJ databases">
        <authorList>
            <person name="Meier V. D."/>
        </authorList>
    </citation>
    <scope>NUCLEOTIDE SEQUENCE</scope>
    <source>
        <strain evidence="5">AVDCRST_MAG77</strain>
    </source>
</reference>
<dbReference type="PANTHER" id="PTHR24220">
    <property type="entry name" value="IMPORT ATP-BINDING PROTEIN"/>
    <property type="match status" value="1"/>
</dbReference>
<dbReference type="Gene3D" id="3.40.50.300">
    <property type="entry name" value="P-loop containing nucleotide triphosphate hydrolases"/>
    <property type="match status" value="1"/>
</dbReference>
<dbReference type="GO" id="GO:0022857">
    <property type="term" value="F:transmembrane transporter activity"/>
    <property type="evidence" value="ECO:0007669"/>
    <property type="project" value="TreeGrafter"/>
</dbReference>
<keyword evidence="5" id="KW-0132">Cell division</keyword>
<dbReference type="SMART" id="SM00382">
    <property type="entry name" value="AAA"/>
    <property type="match status" value="1"/>
</dbReference>